<comment type="caution">
    <text evidence="1">The sequence shown here is derived from an EMBL/GenBank/DDBJ whole genome shotgun (WGS) entry which is preliminary data.</text>
</comment>
<dbReference type="HOGENOM" id="CLU_1159869_0_0_6"/>
<dbReference type="PATRIC" id="fig|1341683.3.peg.2038"/>
<dbReference type="EMBL" id="AYEU01000006">
    <property type="protein sequence ID" value="ESK51536.1"/>
    <property type="molecule type" value="Genomic_DNA"/>
</dbReference>
<dbReference type="Proteomes" id="UP000018418">
    <property type="component" value="Unassembled WGS sequence"/>
</dbReference>
<dbReference type="RefSeq" id="WP_004901829.1">
    <property type="nucleotide sequence ID" value="NZ_BBTI01000015.1"/>
</dbReference>
<dbReference type="OrthoDB" id="6710670at2"/>
<name>V2USE2_9GAMM</name>
<protein>
    <submittedName>
        <fullName evidence="1">Uncharacterized protein</fullName>
    </submittedName>
</protein>
<dbReference type="AlphaFoldDB" id="V2USE2"/>
<accession>V2USE2</accession>
<sequence>MLPILKTSFISGCLYLAINSTTHADWSENETQQLKFCTTLATINSQAEQHYKKAQYLQARKIWTEQVGYLESCLRLKEDPSDLAKQIFTAKNSAYLSQNSLDTLYNSIALTYIKTQDYGKAKAWLGLAPKSAKTAFNLKLIPQHATTKSPAGEYWMYAGLGAWQTYIVKAQTNQQYYIHFEGLYFGLNGLLYGPNLGEYDYQTKIQQQQSIWTYPDALEHEFCRIQLKFQGDRLRATTSTNGSPDSSCGFGHNVTADGEYIKVS</sequence>
<reference evidence="1 2" key="1">
    <citation type="submission" date="2013-10" db="EMBL/GenBank/DDBJ databases">
        <title>The Genome Sequence of Acinetobacter brisouii CIP 110357.</title>
        <authorList>
            <consortium name="The Broad Institute Genomics Platform"/>
            <consortium name="The Broad Institute Genome Sequencing Center for Infectious Disease"/>
            <person name="Cerqueira G."/>
            <person name="Feldgarden M."/>
            <person name="Courvalin P."/>
            <person name="Grillot-Courvalin C."/>
            <person name="Clermont D."/>
            <person name="Rocha E."/>
            <person name="Yoon E.-J."/>
            <person name="Nemec A."/>
            <person name="Young S.K."/>
            <person name="Zeng Q."/>
            <person name="Gargeya S."/>
            <person name="Fitzgerald M."/>
            <person name="Abouelleil A."/>
            <person name="Alvarado L."/>
            <person name="Berlin A.M."/>
            <person name="Chapman S.B."/>
            <person name="Gainer-Dewar J."/>
            <person name="Goldberg J."/>
            <person name="Gnerre S."/>
            <person name="Griggs A."/>
            <person name="Gujja S."/>
            <person name="Hansen M."/>
            <person name="Howarth C."/>
            <person name="Imamovic A."/>
            <person name="Ireland A."/>
            <person name="Larimer J."/>
            <person name="McCowan C."/>
            <person name="Murphy C."/>
            <person name="Pearson M."/>
            <person name="Poon T.W."/>
            <person name="Priest M."/>
            <person name="Roberts A."/>
            <person name="Saif S."/>
            <person name="Shea T."/>
            <person name="Sykes S."/>
            <person name="Wortman J."/>
            <person name="Nusbaum C."/>
            <person name="Birren B."/>
        </authorList>
    </citation>
    <scope>NUCLEOTIDE SEQUENCE [LARGE SCALE GENOMIC DNA]</scope>
    <source>
        <strain evidence="1 2">CIP 110357</strain>
    </source>
</reference>
<evidence type="ECO:0000313" key="1">
    <source>
        <dbReference type="EMBL" id="ESK51536.1"/>
    </source>
</evidence>
<keyword evidence="2" id="KW-1185">Reference proteome</keyword>
<organism evidence="1 2">
    <name type="scientific">Acinetobacter brisouii CIP 110357</name>
    <dbReference type="NCBI Taxonomy" id="1341683"/>
    <lineage>
        <taxon>Bacteria</taxon>
        <taxon>Pseudomonadati</taxon>
        <taxon>Pseudomonadota</taxon>
        <taxon>Gammaproteobacteria</taxon>
        <taxon>Moraxellales</taxon>
        <taxon>Moraxellaceae</taxon>
        <taxon>Acinetobacter</taxon>
    </lineage>
</organism>
<proteinExistence type="predicted"/>
<dbReference type="STRING" id="396323.VH98_06555"/>
<gene>
    <name evidence="1" type="ORF">P255_02051</name>
</gene>
<evidence type="ECO:0000313" key="2">
    <source>
        <dbReference type="Proteomes" id="UP000018418"/>
    </source>
</evidence>